<feature type="compositionally biased region" description="Polar residues" evidence="1">
    <location>
        <begin position="128"/>
        <end position="137"/>
    </location>
</feature>
<dbReference type="InterPro" id="IPR040554">
    <property type="entry name" value="KPWE_PEX14_dom"/>
</dbReference>
<evidence type="ECO:0000256" key="1">
    <source>
        <dbReference type="SAM" id="MobiDB-lite"/>
    </source>
</evidence>
<dbReference type="Pfam" id="PF25871">
    <property type="entry name" value="HTH_76"/>
    <property type="match status" value="1"/>
</dbReference>
<reference evidence="4 5" key="1">
    <citation type="journal article" date="2018" name="IMA Fungus">
        <title>IMA Genome-F 9: Draft genome sequence of Annulohypoxylon stygium, Aspergillus mulundensis, Berkeleyomyces basicola (syn. Thielaviopsis basicola), Ceratocystis smalleyi, two Cercospora beticola strains, Coleophoma cylindrospora, Fusarium fracticaudum, Phialophora cf. hyalina, and Morchella septimelata.</title>
        <authorList>
            <person name="Wingfield B.D."/>
            <person name="Bills G.F."/>
            <person name="Dong Y."/>
            <person name="Huang W."/>
            <person name="Nel W.J."/>
            <person name="Swalarsk-Parry B.S."/>
            <person name="Vaghefi N."/>
            <person name="Wilken P.M."/>
            <person name="An Z."/>
            <person name="de Beer Z.W."/>
            <person name="De Vos L."/>
            <person name="Chen L."/>
            <person name="Duong T.A."/>
            <person name="Gao Y."/>
            <person name="Hammerbacher A."/>
            <person name="Kikkert J.R."/>
            <person name="Li Y."/>
            <person name="Li H."/>
            <person name="Li K."/>
            <person name="Li Q."/>
            <person name="Liu X."/>
            <person name="Ma X."/>
            <person name="Naidoo K."/>
            <person name="Pethybridge S.J."/>
            <person name="Sun J."/>
            <person name="Steenkamp E.T."/>
            <person name="van der Nest M.A."/>
            <person name="van Wyk S."/>
            <person name="Wingfield M.J."/>
            <person name="Xiong C."/>
            <person name="Yue Q."/>
            <person name="Zhang X."/>
        </authorList>
    </citation>
    <scope>NUCLEOTIDE SEQUENCE [LARGE SCALE GENOMIC DNA]</scope>
    <source>
        <strain evidence="4 5">BP 5553</strain>
    </source>
</reference>
<evidence type="ECO:0000313" key="4">
    <source>
        <dbReference type="EMBL" id="RDL38217.1"/>
    </source>
</evidence>
<evidence type="ECO:0000313" key="5">
    <source>
        <dbReference type="Proteomes" id="UP000254866"/>
    </source>
</evidence>
<dbReference type="PANTHER" id="PTHR36855">
    <property type="entry name" value="CHROMOSOME 10, WHOLE GENOME SHOTGUN SEQUENCE"/>
    <property type="match status" value="1"/>
</dbReference>
<proteinExistence type="predicted"/>
<name>A0A370TRQ7_9HELO</name>
<feature type="domain" description="Peroxisomal membrane protein PEX14-like KPWE" evidence="2">
    <location>
        <begin position="141"/>
        <end position="188"/>
    </location>
</feature>
<dbReference type="EMBL" id="NPIC01000002">
    <property type="protein sequence ID" value="RDL38217.1"/>
    <property type="molecule type" value="Genomic_DNA"/>
</dbReference>
<accession>A0A370TRQ7</accession>
<dbReference type="OrthoDB" id="9936937at2759"/>
<dbReference type="STRING" id="2656787.A0A370TRQ7"/>
<dbReference type="Pfam" id="PF17733">
    <property type="entry name" value="KPWE_dom"/>
    <property type="match status" value="1"/>
</dbReference>
<feature type="compositionally biased region" description="Polar residues" evidence="1">
    <location>
        <begin position="76"/>
        <end position="90"/>
    </location>
</feature>
<protein>
    <submittedName>
        <fullName evidence="4">Uncharacterized protein</fullName>
    </submittedName>
</protein>
<dbReference type="AlphaFoldDB" id="A0A370TRQ7"/>
<feature type="region of interest" description="Disordered" evidence="1">
    <location>
        <begin position="162"/>
        <end position="222"/>
    </location>
</feature>
<dbReference type="Proteomes" id="UP000254866">
    <property type="component" value="Unassembled WGS sequence"/>
</dbReference>
<feature type="domain" description="PEX14-like helix-turn-helix" evidence="3">
    <location>
        <begin position="13"/>
        <end position="78"/>
    </location>
</feature>
<keyword evidence="5" id="KW-1185">Reference proteome</keyword>
<dbReference type="InterPro" id="IPR058841">
    <property type="entry name" value="HTH_76"/>
</dbReference>
<sequence length="222" mass="23960">MATEPSSIPDDTEIFRQLEHYPWSKDKEFQGGLSAILGPSPSPSQVEDLTIRAQCFYLSRKKSIPIDFDAYKSYLANKSGNPSTAPSTVPQEPHPDVASSSKAEVPQLAGTMQPQPHPHHESDLPPATMSTDTSGSEKTAPYPPTFAQIVELITTGAPIPGIKDIPPTLLTSQITDPQAPRRRKPWEKDVPDGVIAGGIGEGTFGDARRDNPIEQELPEGGQ</sequence>
<evidence type="ECO:0000259" key="3">
    <source>
        <dbReference type="Pfam" id="PF25871"/>
    </source>
</evidence>
<organism evidence="4 5">
    <name type="scientific">Venustampulla echinocandica</name>
    <dbReference type="NCBI Taxonomy" id="2656787"/>
    <lineage>
        <taxon>Eukaryota</taxon>
        <taxon>Fungi</taxon>
        <taxon>Dikarya</taxon>
        <taxon>Ascomycota</taxon>
        <taxon>Pezizomycotina</taxon>
        <taxon>Leotiomycetes</taxon>
        <taxon>Helotiales</taxon>
        <taxon>Pleuroascaceae</taxon>
        <taxon>Venustampulla</taxon>
    </lineage>
</organism>
<dbReference type="RefSeq" id="XP_031870873.1">
    <property type="nucleotide sequence ID" value="XM_032011180.1"/>
</dbReference>
<dbReference type="PANTHER" id="PTHR36855:SF1">
    <property type="entry name" value="PEROXISOME MEMBRANE ANCHOR PROTEIN PEX14P N-TERMINAL DOMAIN-CONTAINING PROTEIN"/>
    <property type="match status" value="1"/>
</dbReference>
<dbReference type="GeneID" id="43595406"/>
<gene>
    <name evidence="4" type="ORF">BP5553_02557</name>
</gene>
<feature type="region of interest" description="Disordered" evidence="1">
    <location>
        <begin position="75"/>
        <end position="142"/>
    </location>
</feature>
<evidence type="ECO:0000259" key="2">
    <source>
        <dbReference type="Pfam" id="PF17733"/>
    </source>
</evidence>
<comment type="caution">
    <text evidence="4">The sequence shown here is derived from an EMBL/GenBank/DDBJ whole genome shotgun (WGS) entry which is preliminary data.</text>
</comment>